<sequence length="29" mass="3407">MHYTINCKQLMSTFISKIHLLAIQKQTKS</sequence>
<organism evidence="1">
    <name type="scientific">Anguilla anguilla</name>
    <name type="common">European freshwater eel</name>
    <name type="synonym">Muraena anguilla</name>
    <dbReference type="NCBI Taxonomy" id="7936"/>
    <lineage>
        <taxon>Eukaryota</taxon>
        <taxon>Metazoa</taxon>
        <taxon>Chordata</taxon>
        <taxon>Craniata</taxon>
        <taxon>Vertebrata</taxon>
        <taxon>Euteleostomi</taxon>
        <taxon>Actinopterygii</taxon>
        <taxon>Neopterygii</taxon>
        <taxon>Teleostei</taxon>
        <taxon>Anguilliformes</taxon>
        <taxon>Anguillidae</taxon>
        <taxon>Anguilla</taxon>
    </lineage>
</organism>
<dbReference type="EMBL" id="GBXM01003144">
    <property type="protein sequence ID" value="JAI05434.1"/>
    <property type="molecule type" value="Transcribed_RNA"/>
</dbReference>
<name>A0A0E9XUS2_ANGAN</name>
<reference evidence="1" key="2">
    <citation type="journal article" date="2015" name="Fish Shellfish Immunol.">
        <title>Early steps in the European eel (Anguilla anguilla)-Vibrio vulnificus interaction in the gills: Role of the RtxA13 toxin.</title>
        <authorList>
            <person name="Callol A."/>
            <person name="Pajuelo D."/>
            <person name="Ebbesson L."/>
            <person name="Teles M."/>
            <person name="MacKenzie S."/>
            <person name="Amaro C."/>
        </authorList>
    </citation>
    <scope>NUCLEOTIDE SEQUENCE</scope>
</reference>
<reference evidence="1" key="1">
    <citation type="submission" date="2014-11" db="EMBL/GenBank/DDBJ databases">
        <authorList>
            <person name="Amaro Gonzalez C."/>
        </authorList>
    </citation>
    <scope>NUCLEOTIDE SEQUENCE</scope>
</reference>
<evidence type="ECO:0000313" key="1">
    <source>
        <dbReference type="EMBL" id="JAI05434.1"/>
    </source>
</evidence>
<proteinExistence type="predicted"/>
<protein>
    <submittedName>
        <fullName evidence="1">Uncharacterized protein</fullName>
    </submittedName>
</protein>
<accession>A0A0E9XUS2</accession>
<dbReference type="AlphaFoldDB" id="A0A0E9XUS2"/>